<dbReference type="EMBL" id="HACG01047568">
    <property type="protein sequence ID" value="CEK94433.1"/>
    <property type="molecule type" value="Transcribed_RNA"/>
</dbReference>
<protein>
    <submittedName>
        <fullName evidence="2">Uncharacterized protein</fullName>
    </submittedName>
</protein>
<accession>A0A0B7BNE3</accession>
<reference evidence="2" key="1">
    <citation type="submission" date="2014-12" db="EMBL/GenBank/DDBJ databases">
        <title>Insight into the proteome of Arion vulgaris.</title>
        <authorList>
            <person name="Aradska J."/>
            <person name="Bulat T."/>
            <person name="Smidak R."/>
            <person name="Sarate P."/>
            <person name="Gangsoo J."/>
            <person name="Sialana F."/>
            <person name="Bilban M."/>
            <person name="Lubec G."/>
        </authorList>
    </citation>
    <scope>NUCLEOTIDE SEQUENCE</scope>
    <source>
        <tissue evidence="2">Skin</tissue>
    </source>
</reference>
<organism evidence="2">
    <name type="scientific">Arion vulgaris</name>
    <dbReference type="NCBI Taxonomy" id="1028688"/>
    <lineage>
        <taxon>Eukaryota</taxon>
        <taxon>Metazoa</taxon>
        <taxon>Spiralia</taxon>
        <taxon>Lophotrochozoa</taxon>
        <taxon>Mollusca</taxon>
        <taxon>Gastropoda</taxon>
        <taxon>Heterobranchia</taxon>
        <taxon>Euthyneura</taxon>
        <taxon>Panpulmonata</taxon>
        <taxon>Eupulmonata</taxon>
        <taxon>Stylommatophora</taxon>
        <taxon>Helicina</taxon>
        <taxon>Arionoidea</taxon>
        <taxon>Arionidae</taxon>
        <taxon>Arion</taxon>
    </lineage>
</organism>
<feature type="non-terminal residue" evidence="2">
    <location>
        <position position="1"/>
    </location>
</feature>
<proteinExistence type="predicted"/>
<evidence type="ECO:0000313" key="1">
    <source>
        <dbReference type="EMBL" id="CEK94431.1"/>
    </source>
</evidence>
<evidence type="ECO:0000313" key="2">
    <source>
        <dbReference type="EMBL" id="CEK94433.1"/>
    </source>
</evidence>
<name>A0A0B7BNE3_9EUPU</name>
<gene>
    <name evidence="2" type="primary">ORF200834</name>
    <name evidence="1" type="synonym">ORF200819</name>
</gene>
<dbReference type="EMBL" id="HACG01047566">
    <property type="protein sequence ID" value="CEK94431.1"/>
    <property type="molecule type" value="Transcribed_RNA"/>
</dbReference>
<dbReference type="AlphaFoldDB" id="A0A0B7BNE3"/>
<sequence>YSKLKLKQTKKLNDDNEYDQKHALLLQVILYHHRHHDFLAMSQSEPNSHGSSYLILCEVSE</sequence>